<organism evidence="1 2">
    <name type="scientific">Bradyrhizobium hipponense</name>
    <dbReference type="NCBI Taxonomy" id="2605638"/>
    <lineage>
        <taxon>Bacteria</taxon>
        <taxon>Pseudomonadati</taxon>
        <taxon>Pseudomonadota</taxon>
        <taxon>Alphaproteobacteria</taxon>
        <taxon>Hyphomicrobiales</taxon>
        <taxon>Nitrobacteraceae</taxon>
        <taxon>Bradyrhizobium</taxon>
    </lineage>
</organism>
<dbReference type="AlphaFoldDB" id="A0A5S4YWW8"/>
<accession>A0A5S4YWW8</accession>
<proteinExistence type="predicted"/>
<comment type="caution">
    <text evidence="1">The sequence shown here is derived from an EMBL/GenBank/DDBJ whole genome shotgun (WGS) entry which is preliminary data.</text>
</comment>
<reference evidence="1 2" key="1">
    <citation type="submission" date="2019-08" db="EMBL/GenBank/DDBJ databases">
        <title>Bradyrhizobium hipponensis sp. nov., a rhizobium isolated from a Lupinus angustifolius root nodule in Tunisia.</title>
        <authorList>
            <person name="Off K."/>
            <person name="Rejili M."/>
            <person name="Mars M."/>
            <person name="Brachmann A."/>
            <person name="Marin M."/>
        </authorList>
    </citation>
    <scope>NUCLEOTIDE SEQUENCE [LARGE SCALE GENOMIC DNA]</scope>
    <source>
        <strain evidence="2">aSej3</strain>
    </source>
</reference>
<protein>
    <submittedName>
        <fullName evidence="1">Uncharacterized protein</fullName>
    </submittedName>
</protein>
<dbReference type="Proteomes" id="UP000324797">
    <property type="component" value="Unassembled WGS sequence"/>
</dbReference>
<dbReference type="RefSeq" id="WP_148740463.1">
    <property type="nucleotide sequence ID" value="NZ_VSTH01000051.1"/>
</dbReference>
<keyword evidence="2" id="KW-1185">Reference proteome</keyword>
<name>A0A5S4YWW8_9BRAD</name>
<gene>
    <name evidence="1" type="ORF">FXV83_16490</name>
</gene>
<dbReference type="EMBL" id="VSTH01000051">
    <property type="protein sequence ID" value="TYO65529.1"/>
    <property type="molecule type" value="Genomic_DNA"/>
</dbReference>
<sequence length="68" mass="7495">MTDNTNAATPEVVASEPAPAPVYYDVKLNARFTLQDFNYLPRDHHIVDKTVYDAMEAAGVVADVKQLS</sequence>
<evidence type="ECO:0000313" key="1">
    <source>
        <dbReference type="EMBL" id="TYO65529.1"/>
    </source>
</evidence>
<evidence type="ECO:0000313" key="2">
    <source>
        <dbReference type="Proteomes" id="UP000324797"/>
    </source>
</evidence>